<dbReference type="InterPro" id="IPR012337">
    <property type="entry name" value="RNaseH-like_sf"/>
</dbReference>
<dbReference type="Pfam" id="PF00098">
    <property type="entry name" value="zf-CCHC"/>
    <property type="match status" value="2"/>
</dbReference>
<dbReference type="Gene3D" id="3.30.420.10">
    <property type="entry name" value="Ribonuclease H-like superfamily/Ribonuclease H"/>
    <property type="match status" value="1"/>
</dbReference>
<dbReference type="GO" id="GO:0008270">
    <property type="term" value="F:zinc ion binding"/>
    <property type="evidence" value="ECO:0007669"/>
    <property type="project" value="UniProtKB-KW"/>
</dbReference>
<dbReference type="GO" id="GO:0006508">
    <property type="term" value="P:proteolysis"/>
    <property type="evidence" value="ECO:0007669"/>
    <property type="project" value="InterPro"/>
</dbReference>
<dbReference type="PANTHER" id="PTHR37984">
    <property type="entry name" value="PROTEIN CBG26694"/>
    <property type="match status" value="1"/>
</dbReference>
<dbReference type="Gene3D" id="3.30.70.270">
    <property type="match status" value="1"/>
</dbReference>
<evidence type="ECO:0000256" key="5">
    <source>
        <dbReference type="ARBA" id="ARBA00022759"/>
    </source>
</evidence>
<dbReference type="GO" id="GO:0015074">
    <property type="term" value="P:DNA integration"/>
    <property type="evidence" value="ECO:0007669"/>
    <property type="project" value="InterPro"/>
</dbReference>
<keyword evidence="7" id="KW-0479">Metal-binding</keyword>
<evidence type="ECO:0000256" key="8">
    <source>
        <dbReference type="SAM" id="MobiDB-lite"/>
    </source>
</evidence>
<evidence type="ECO:0000256" key="2">
    <source>
        <dbReference type="ARBA" id="ARBA00022679"/>
    </source>
</evidence>
<dbReference type="EMBL" id="JARGDH010000001">
    <property type="protein sequence ID" value="KAL0281608.1"/>
    <property type="molecule type" value="Genomic_DNA"/>
</dbReference>
<reference evidence="12" key="1">
    <citation type="journal article" date="2024" name="Gigascience">
        <title>Chromosome-level genome of the poultry shaft louse Menopon gallinae provides insight into the host-switching and adaptive evolution of parasitic lice.</title>
        <authorList>
            <person name="Xu Y."/>
            <person name="Ma L."/>
            <person name="Liu S."/>
            <person name="Liang Y."/>
            <person name="Liu Q."/>
            <person name="He Z."/>
            <person name="Tian L."/>
            <person name="Duan Y."/>
            <person name="Cai W."/>
            <person name="Li H."/>
            <person name="Song F."/>
        </authorList>
    </citation>
    <scope>NUCLEOTIDE SEQUENCE</scope>
    <source>
        <strain evidence="12">Cailab_2023a</strain>
    </source>
</reference>
<dbReference type="Gene3D" id="3.10.10.10">
    <property type="entry name" value="HIV Type 1 Reverse Transcriptase, subunit A, domain 1"/>
    <property type="match status" value="1"/>
</dbReference>
<dbReference type="SUPFAM" id="SSF53098">
    <property type="entry name" value="Ribonuclease H-like"/>
    <property type="match status" value="1"/>
</dbReference>
<feature type="compositionally biased region" description="Acidic residues" evidence="8">
    <location>
        <begin position="870"/>
        <end position="886"/>
    </location>
</feature>
<evidence type="ECO:0000259" key="10">
    <source>
        <dbReference type="PROSITE" id="PS50175"/>
    </source>
</evidence>
<evidence type="ECO:0000256" key="7">
    <source>
        <dbReference type="PROSITE-ProRule" id="PRU00047"/>
    </source>
</evidence>
<dbReference type="InterPro" id="IPR001995">
    <property type="entry name" value="Peptidase_A2_cat"/>
</dbReference>
<dbReference type="PROSITE" id="PS50175">
    <property type="entry name" value="ASP_PROT_RETROV"/>
    <property type="match status" value="1"/>
</dbReference>
<proteinExistence type="predicted"/>
<gene>
    <name evidence="12" type="ORF">PYX00_002543</name>
</gene>
<dbReference type="Gene3D" id="1.10.340.70">
    <property type="match status" value="1"/>
</dbReference>
<dbReference type="SUPFAM" id="SSF57756">
    <property type="entry name" value="Retrovirus zinc finger-like domains"/>
    <property type="match status" value="1"/>
</dbReference>
<dbReference type="GO" id="GO:0003964">
    <property type="term" value="F:RNA-directed DNA polymerase activity"/>
    <property type="evidence" value="ECO:0007669"/>
    <property type="project" value="UniProtKB-EC"/>
</dbReference>
<keyword evidence="5" id="KW-0255">Endonuclease</keyword>
<keyword evidence="7" id="KW-0863">Zinc-finger</keyword>
<evidence type="ECO:0000256" key="1">
    <source>
        <dbReference type="ARBA" id="ARBA00012493"/>
    </source>
</evidence>
<feature type="domain" description="Integrase catalytic" evidence="11">
    <location>
        <begin position="584"/>
        <end position="743"/>
    </location>
</feature>
<feature type="region of interest" description="Disordered" evidence="8">
    <location>
        <begin position="868"/>
        <end position="908"/>
    </location>
</feature>
<name>A0AAW2III5_9NEOP</name>
<dbReference type="InterPro" id="IPR043502">
    <property type="entry name" value="DNA/RNA_pol_sf"/>
</dbReference>
<dbReference type="InterPro" id="IPR001584">
    <property type="entry name" value="Integrase_cat-core"/>
</dbReference>
<dbReference type="SMART" id="SM00343">
    <property type="entry name" value="ZnF_C2HC"/>
    <property type="match status" value="2"/>
</dbReference>
<comment type="caution">
    <text evidence="12">The sequence shown here is derived from an EMBL/GenBank/DDBJ whole genome shotgun (WGS) entry which is preliminary data.</text>
</comment>
<dbReference type="Gene3D" id="4.10.60.10">
    <property type="entry name" value="Zinc finger, CCHC-type"/>
    <property type="match status" value="1"/>
</dbReference>
<dbReference type="InterPro" id="IPR036875">
    <property type="entry name" value="Znf_CCHC_sf"/>
</dbReference>
<evidence type="ECO:0000259" key="9">
    <source>
        <dbReference type="PROSITE" id="PS50158"/>
    </source>
</evidence>
<dbReference type="Pfam" id="PF17921">
    <property type="entry name" value="Integrase_H2C2"/>
    <property type="match status" value="1"/>
</dbReference>
<dbReference type="InterPro" id="IPR041588">
    <property type="entry name" value="Integrase_H2C2"/>
</dbReference>
<keyword evidence="7" id="KW-0862">Zinc</keyword>
<dbReference type="GO" id="GO:0003676">
    <property type="term" value="F:nucleic acid binding"/>
    <property type="evidence" value="ECO:0007669"/>
    <property type="project" value="InterPro"/>
</dbReference>
<evidence type="ECO:0000256" key="6">
    <source>
        <dbReference type="ARBA" id="ARBA00022801"/>
    </source>
</evidence>
<dbReference type="GO" id="GO:0042575">
    <property type="term" value="C:DNA polymerase complex"/>
    <property type="evidence" value="ECO:0007669"/>
    <property type="project" value="UniProtKB-ARBA"/>
</dbReference>
<dbReference type="GO" id="GO:0004190">
    <property type="term" value="F:aspartic-type endopeptidase activity"/>
    <property type="evidence" value="ECO:0007669"/>
    <property type="project" value="InterPro"/>
</dbReference>
<dbReference type="EC" id="2.7.7.49" evidence="1"/>
<dbReference type="Pfam" id="PF00665">
    <property type="entry name" value="rve"/>
    <property type="match status" value="1"/>
</dbReference>
<dbReference type="InterPro" id="IPR036397">
    <property type="entry name" value="RNaseH_sf"/>
</dbReference>
<feature type="domain" description="CCHC-type" evidence="9">
    <location>
        <begin position="81"/>
        <end position="97"/>
    </location>
</feature>
<keyword evidence="2" id="KW-0808">Transferase</keyword>
<dbReference type="Pfam" id="PF00078">
    <property type="entry name" value="RVT_1"/>
    <property type="match status" value="1"/>
</dbReference>
<evidence type="ECO:0000259" key="11">
    <source>
        <dbReference type="PROSITE" id="PS50994"/>
    </source>
</evidence>
<dbReference type="SUPFAM" id="SSF50630">
    <property type="entry name" value="Acid proteases"/>
    <property type="match status" value="1"/>
</dbReference>
<dbReference type="PANTHER" id="PTHR37984:SF5">
    <property type="entry name" value="PROTEIN NYNRIN-LIKE"/>
    <property type="match status" value="1"/>
</dbReference>
<dbReference type="Gene3D" id="2.40.70.10">
    <property type="entry name" value="Acid Proteases"/>
    <property type="match status" value="1"/>
</dbReference>
<keyword evidence="6" id="KW-0378">Hydrolase</keyword>
<dbReference type="FunFam" id="3.30.420.10:FF:000032">
    <property type="entry name" value="Retrovirus-related Pol polyprotein from transposon 297-like Protein"/>
    <property type="match status" value="1"/>
</dbReference>
<dbReference type="CDD" id="cd01647">
    <property type="entry name" value="RT_LTR"/>
    <property type="match status" value="1"/>
</dbReference>
<accession>A0AAW2III5</accession>
<dbReference type="AlphaFoldDB" id="A0AAW2III5"/>
<evidence type="ECO:0000313" key="12">
    <source>
        <dbReference type="EMBL" id="KAL0281608.1"/>
    </source>
</evidence>
<dbReference type="GO" id="GO:0004519">
    <property type="term" value="F:endonuclease activity"/>
    <property type="evidence" value="ECO:0007669"/>
    <property type="project" value="UniProtKB-KW"/>
</dbReference>
<sequence length="908" mass="104892">MEELASRGNIDRESLFSYVIDGLQGDMSSKIVLFGAKTMIEFKEKLRIYKEIRTKMHTRHGVTGERNKREGDHRPKESKIKCFNCGEENHFSKNCPSKNLGVKCFKCKQYGHRANECKGKASNVKVVKSNRKRLEDENYRRDVNIDGKIVKAYIDAGSEVTTIRTSIIEEWGMAYLPSSVTMRGFGQGLSQAKGERTLLLDIEGVQIEGKVLLVPDEAQEDEMIIGRNILSQPGIRVTIEGQKLLIERKQPTESGEKTVQIKKININHEIDDRDKEKVRELVEEYDMLFPTDVNMIGETKHIKMKIELTNQEPINQKPYRVPYAEREKVNEIVNELLEAKIIRESTSPYGSPSLLVAKKDGSKRLCVDYRRLNAITKKERIPMPVIDELLDQLAGSKWFSTLDFMSGYYQIPIEEEAKEFDFEISHRSGDRMRHVDALSRKPVEEAQELIEDSFKIMDISINDSDWLLAMQMQDEKLKTIHEALKTRKTLGKEDFVLKHGRVYRKEGETLKWVVPRTLAWRVIRASHDDMGHFGIEKTLTHLKRQFWFPKMRKKVTNYIKGCVKCAYHKEMKGKPEGELYPIPRVPVPFHTVHMDHLGPLVTSPNRERYVLLYQDNFTKYTILKAVTTTKTKPTIECLQEIFSYFGTPTRLITDRGSAFTSRDFEKFCEDHQIQHVKNATGTPKANGQAERQNQTLLSALKTMCEKPNAKDWSRQLKQIQFALNDLPNATTRKTPHELLFAYNPRSSLKNQLILALHEPCWDGKDMESERQIALSNIVQKQQQDKTRYDSRHKKPTRYKEGDCVLVKKEYPATGESRKLLPKYKGPYMIRRCLPHDRYVLVSSPGEDGKARRRHFIFATDRLKPWCKLDEDTEESESEVAESDQEEDKNFADGAEDGTDCSVAECHAE</sequence>
<dbReference type="InterPro" id="IPR021109">
    <property type="entry name" value="Peptidase_aspartic_dom_sf"/>
</dbReference>
<dbReference type="InterPro" id="IPR000477">
    <property type="entry name" value="RT_dom"/>
</dbReference>
<dbReference type="InterPro" id="IPR001878">
    <property type="entry name" value="Znf_CCHC"/>
</dbReference>
<keyword evidence="3" id="KW-0548">Nucleotidyltransferase</keyword>
<keyword evidence="4" id="KW-0540">Nuclease</keyword>
<dbReference type="SUPFAM" id="SSF56672">
    <property type="entry name" value="DNA/RNA polymerases"/>
    <property type="match status" value="1"/>
</dbReference>
<dbReference type="FunFam" id="1.10.340.70:FF:000001">
    <property type="entry name" value="Retrovirus-related Pol polyprotein from transposon gypsy-like Protein"/>
    <property type="match status" value="1"/>
</dbReference>
<dbReference type="InterPro" id="IPR043128">
    <property type="entry name" value="Rev_trsase/Diguanyl_cyclase"/>
</dbReference>
<dbReference type="PROSITE" id="PS50158">
    <property type="entry name" value="ZF_CCHC"/>
    <property type="match status" value="2"/>
</dbReference>
<protein>
    <recommendedName>
        <fullName evidence="1">RNA-directed DNA polymerase</fullName>
        <ecNumber evidence="1">2.7.7.49</ecNumber>
    </recommendedName>
</protein>
<dbReference type="PROSITE" id="PS50994">
    <property type="entry name" value="INTEGRASE"/>
    <property type="match status" value="1"/>
</dbReference>
<evidence type="ECO:0000256" key="4">
    <source>
        <dbReference type="ARBA" id="ARBA00022722"/>
    </source>
</evidence>
<dbReference type="InterPro" id="IPR050951">
    <property type="entry name" value="Retrovirus_Pol_polyprotein"/>
</dbReference>
<evidence type="ECO:0000256" key="3">
    <source>
        <dbReference type="ARBA" id="ARBA00022695"/>
    </source>
</evidence>
<feature type="domain" description="CCHC-type" evidence="9">
    <location>
        <begin position="103"/>
        <end position="118"/>
    </location>
</feature>
<organism evidence="12">
    <name type="scientific">Menopon gallinae</name>
    <name type="common">poultry shaft louse</name>
    <dbReference type="NCBI Taxonomy" id="328185"/>
    <lineage>
        <taxon>Eukaryota</taxon>
        <taxon>Metazoa</taxon>
        <taxon>Ecdysozoa</taxon>
        <taxon>Arthropoda</taxon>
        <taxon>Hexapoda</taxon>
        <taxon>Insecta</taxon>
        <taxon>Pterygota</taxon>
        <taxon>Neoptera</taxon>
        <taxon>Paraneoptera</taxon>
        <taxon>Psocodea</taxon>
        <taxon>Troctomorpha</taxon>
        <taxon>Phthiraptera</taxon>
        <taxon>Amblycera</taxon>
        <taxon>Menoponidae</taxon>
        <taxon>Menopon</taxon>
    </lineage>
</organism>
<feature type="domain" description="Peptidase A2" evidence="10">
    <location>
        <begin position="150"/>
        <end position="229"/>
    </location>
</feature>